<dbReference type="Pfam" id="PF06114">
    <property type="entry name" value="Peptidase_M78"/>
    <property type="match status" value="1"/>
</dbReference>
<accession>A0A3A6PGF6</accession>
<dbReference type="Proteomes" id="UP000267798">
    <property type="component" value="Unassembled WGS sequence"/>
</dbReference>
<evidence type="ECO:0000259" key="1">
    <source>
        <dbReference type="Pfam" id="PF06114"/>
    </source>
</evidence>
<evidence type="ECO:0000313" key="3">
    <source>
        <dbReference type="Proteomes" id="UP000267798"/>
    </source>
</evidence>
<sequence>MQFDLKLYKPTEVENRISSVYQDSGIVSPADMDLDRIALIFNCHIIYSDKPTMVLYDDDHGGLIFLRANAPREQQREDFFHEISHPALHVGCQDNLPDLFVGLQESQAASFQLYAAMPYYMLADITPCHTFDEYYTLLSETFRLPRIFVQRRIDQVNRRILQGHQDRYIRTRFNNPVSHRFSHTEETLRILRQLNQQLTKKQEALN</sequence>
<comment type="caution">
    <text evidence="2">The sequence shown here is derived from an EMBL/GenBank/DDBJ whole genome shotgun (WGS) entry which is preliminary data.</text>
</comment>
<dbReference type="InterPro" id="IPR010359">
    <property type="entry name" value="IrrE_HExxH"/>
</dbReference>
<dbReference type="AlphaFoldDB" id="A0A3A6PGF6"/>
<feature type="domain" description="IrrE N-terminal-like" evidence="1">
    <location>
        <begin position="43"/>
        <end position="153"/>
    </location>
</feature>
<proteinExistence type="predicted"/>
<organism evidence="2 3">
    <name type="scientific">Paenibacillus pinisoli</name>
    <dbReference type="NCBI Taxonomy" id="1276110"/>
    <lineage>
        <taxon>Bacteria</taxon>
        <taxon>Bacillati</taxon>
        <taxon>Bacillota</taxon>
        <taxon>Bacilli</taxon>
        <taxon>Bacillales</taxon>
        <taxon>Paenibacillaceae</taxon>
        <taxon>Paenibacillus</taxon>
    </lineage>
</organism>
<protein>
    <submittedName>
        <fullName evidence="2">ImmA/IrrE family metallo-endopeptidase</fullName>
    </submittedName>
</protein>
<evidence type="ECO:0000313" key="2">
    <source>
        <dbReference type="EMBL" id="RJX40912.1"/>
    </source>
</evidence>
<dbReference type="RefSeq" id="WP_120106913.1">
    <property type="nucleotide sequence ID" value="NZ_QXQB01000001.1"/>
</dbReference>
<gene>
    <name evidence="2" type="ORF">D3P09_02520</name>
</gene>
<dbReference type="EMBL" id="QXQB01000001">
    <property type="protein sequence ID" value="RJX40912.1"/>
    <property type="molecule type" value="Genomic_DNA"/>
</dbReference>
<name>A0A3A6PGF6_9BACL</name>
<dbReference type="OrthoDB" id="2417909at2"/>
<reference evidence="2 3" key="1">
    <citation type="submission" date="2018-09" db="EMBL/GenBank/DDBJ databases">
        <title>Paenibacillus aracenensis nov. sp. isolated from a cave in southern Spain.</title>
        <authorList>
            <person name="Jurado V."/>
            <person name="Gutierrez-Patricio S."/>
            <person name="Gonzalez-Pimentel J.L."/>
            <person name="Miller A.Z."/>
            <person name="Laiz L."/>
            <person name="Saiz-Jimenez C."/>
        </authorList>
    </citation>
    <scope>NUCLEOTIDE SEQUENCE [LARGE SCALE GENOMIC DNA]</scope>
    <source>
        <strain evidence="2 3">JCM 19203</strain>
    </source>
</reference>
<keyword evidence="3" id="KW-1185">Reference proteome</keyword>